<dbReference type="EMBL" id="CP006868">
    <property type="protein sequence ID" value="UXD21306.1"/>
    <property type="molecule type" value="Genomic_DNA"/>
</dbReference>
<dbReference type="InterPro" id="IPR012840">
    <property type="entry name" value="NrdG2"/>
</dbReference>
<evidence type="ECO:0000256" key="2">
    <source>
        <dbReference type="ARBA" id="ARBA00022485"/>
    </source>
</evidence>
<dbReference type="PANTHER" id="PTHR30352:SF5">
    <property type="entry name" value="PYRUVATE FORMATE-LYASE 1-ACTIVATING ENZYME"/>
    <property type="match status" value="1"/>
</dbReference>
<protein>
    <submittedName>
        <fullName evidence="8">Ribonucleoside-triphosphate reductase</fullName>
    </submittedName>
</protein>
<dbReference type="CDD" id="cd01335">
    <property type="entry name" value="Radical_SAM"/>
    <property type="match status" value="1"/>
</dbReference>
<evidence type="ECO:0000256" key="5">
    <source>
        <dbReference type="ARBA" id="ARBA00023004"/>
    </source>
</evidence>
<feature type="domain" description="Radical SAM core" evidence="7">
    <location>
        <begin position="13"/>
        <end position="233"/>
    </location>
</feature>
<keyword evidence="9" id="KW-1185">Reference proteome</keyword>
<proteinExistence type="predicted"/>
<evidence type="ECO:0000259" key="7">
    <source>
        <dbReference type="PROSITE" id="PS51918"/>
    </source>
</evidence>
<dbReference type="KEGG" id="ipc:IPA_02625"/>
<dbReference type="AlphaFoldDB" id="A0A977K999"/>
<dbReference type="SFLD" id="SFLDG01094">
    <property type="entry name" value="Uncharacterised_Radical_SAM_Su"/>
    <property type="match status" value="1"/>
</dbReference>
<dbReference type="GO" id="GO:0003824">
    <property type="term" value="F:catalytic activity"/>
    <property type="evidence" value="ECO:0007669"/>
    <property type="project" value="InterPro"/>
</dbReference>
<dbReference type="GO" id="GO:0046872">
    <property type="term" value="F:metal ion binding"/>
    <property type="evidence" value="ECO:0007669"/>
    <property type="project" value="UniProtKB-KW"/>
</dbReference>
<dbReference type="InterPro" id="IPR058240">
    <property type="entry name" value="rSAM_sf"/>
</dbReference>
<keyword evidence="6" id="KW-0411">Iron-sulfur</keyword>
<name>A0A977K999_9CREN</name>
<dbReference type="Gene3D" id="3.20.20.70">
    <property type="entry name" value="Aldolase class I"/>
    <property type="match status" value="1"/>
</dbReference>
<evidence type="ECO:0000313" key="9">
    <source>
        <dbReference type="Proteomes" id="UP001063698"/>
    </source>
</evidence>
<evidence type="ECO:0000256" key="3">
    <source>
        <dbReference type="ARBA" id="ARBA00022691"/>
    </source>
</evidence>
<reference evidence="8" key="1">
    <citation type="submission" date="2013-11" db="EMBL/GenBank/DDBJ databases">
        <title>Comparative genomics of Ignicoccus.</title>
        <authorList>
            <person name="Podar M."/>
        </authorList>
    </citation>
    <scope>NUCLEOTIDE SEQUENCE</scope>
    <source>
        <strain evidence="8">DSM 13166</strain>
    </source>
</reference>
<evidence type="ECO:0000256" key="1">
    <source>
        <dbReference type="ARBA" id="ARBA00001966"/>
    </source>
</evidence>
<dbReference type="InterPro" id="IPR007197">
    <property type="entry name" value="rSAM"/>
</dbReference>
<dbReference type="PROSITE" id="PS51918">
    <property type="entry name" value="RADICAL_SAM"/>
    <property type="match status" value="1"/>
</dbReference>
<dbReference type="Pfam" id="PF04055">
    <property type="entry name" value="Radical_SAM"/>
    <property type="match status" value="1"/>
</dbReference>
<keyword evidence="2" id="KW-0004">4Fe-4S</keyword>
<dbReference type="NCBIfam" id="TIGR02495">
    <property type="entry name" value="NrdG2"/>
    <property type="match status" value="1"/>
</dbReference>
<dbReference type="SFLD" id="SFLDS00029">
    <property type="entry name" value="Radical_SAM"/>
    <property type="match status" value="1"/>
</dbReference>
<organism evidence="8 9">
    <name type="scientific">Ignicoccus pacificus DSM 13166</name>
    <dbReference type="NCBI Taxonomy" id="940294"/>
    <lineage>
        <taxon>Archaea</taxon>
        <taxon>Thermoproteota</taxon>
        <taxon>Thermoprotei</taxon>
        <taxon>Desulfurococcales</taxon>
        <taxon>Desulfurococcaceae</taxon>
        <taxon>Ignicoccus</taxon>
    </lineage>
</organism>
<accession>A0A977K999</accession>
<keyword evidence="3" id="KW-0949">S-adenosyl-L-methionine</keyword>
<evidence type="ECO:0000313" key="8">
    <source>
        <dbReference type="EMBL" id="UXD21306.1"/>
    </source>
</evidence>
<dbReference type="Proteomes" id="UP001063698">
    <property type="component" value="Chromosome"/>
</dbReference>
<evidence type="ECO:0000256" key="6">
    <source>
        <dbReference type="ARBA" id="ARBA00023014"/>
    </source>
</evidence>
<dbReference type="GO" id="GO:0051539">
    <property type="term" value="F:4 iron, 4 sulfur cluster binding"/>
    <property type="evidence" value="ECO:0007669"/>
    <property type="project" value="UniProtKB-KW"/>
</dbReference>
<dbReference type="InterPro" id="IPR034457">
    <property type="entry name" value="Organic_radical-activating"/>
</dbReference>
<keyword evidence="5" id="KW-0408">Iron</keyword>
<dbReference type="SUPFAM" id="SSF102114">
    <property type="entry name" value="Radical SAM enzymes"/>
    <property type="match status" value="1"/>
</dbReference>
<sequence>MLIAGWKPFSLVDVVGRITFTTWACGCNLKCPFCHNWKVAEWQGCFEIPLEKFREELRDAKDFVDYLHLTGGEPALQPNLVRTLAKVSKEEGVEFSLNTNCTIPQSLELIDLADHVATDIKMPFEPLYGVNGNARIFFNNFKKCLNKLAQSKKPVELRIPVAKGLTIRYIGEIKKLVEPFDREKVVIVVNPLVTEPLTDPRDKAWCSEHCYKGNMPEEEVKEWEKAFKEMGFKVKVKKWIND</sequence>
<comment type="cofactor">
    <cofactor evidence="1">
        <name>[4Fe-4S] cluster</name>
        <dbReference type="ChEBI" id="CHEBI:49883"/>
    </cofactor>
</comment>
<gene>
    <name evidence="8" type="ORF">IPA_02625</name>
</gene>
<keyword evidence="4" id="KW-0479">Metal-binding</keyword>
<dbReference type="PANTHER" id="PTHR30352">
    <property type="entry name" value="PYRUVATE FORMATE-LYASE-ACTIVATING ENZYME"/>
    <property type="match status" value="1"/>
</dbReference>
<dbReference type="InterPro" id="IPR013785">
    <property type="entry name" value="Aldolase_TIM"/>
</dbReference>
<evidence type="ECO:0000256" key="4">
    <source>
        <dbReference type="ARBA" id="ARBA00022723"/>
    </source>
</evidence>